<dbReference type="PANTHER" id="PTHR43669:SF8">
    <property type="entry name" value="SHORT-CHAIN TYPE DEHYDROGENASE_REDUCTASE-RELATED"/>
    <property type="match status" value="1"/>
</dbReference>
<accession>A0A512BP53</accession>
<dbReference type="EMBL" id="BJYU01000015">
    <property type="protein sequence ID" value="GEO13738.1"/>
    <property type="molecule type" value="Genomic_DNA"/>
</dbReference>
<reference evidence="3 4" key="1">
    <citation type="submission" date="2019-07" db="EMBL/GenBank/DDBJ databases">
        <title>Whole genome shotgun sequence of Microvirga aerophila NBRC 106136.</title>
        <authorList>
            <person name="Hosoyama A."/>
            <person name="Uohara A."/>
            <person name="Ohji S."/>
            <person name="Ichikawa N."/>
        </authorList>
    </citation>
    <scope>NUCLEOTIDE SEQUENCE [LARGE SCALE GENOMIC DNA]</scope>
    <source>
        <strain evidence="3 4">NBRC 106136</strain>
    </source>
</reference>
<sequence length="103" mass="11212">MFVCDIDGAGLAELAEELPRLATGLCDVSRREQIERMVAEAAQALGGIDVLINNAGIAGPTAPTAELDPDAWEKVLQVDLKDLGISWDGEVRRKRPSPCIRWR</sequence>
<comment type="similarity">
    <text evidence="1">Belongs to the short-chain dehydrogenases/reductases (SDR) family.</text>
</comment>
<dbReference type="Proteomes" id="UP000321085">
    <property type="component" value="Unassembled WGS sequence"/>
</dbReference>
<dbReference type="CDD" id="cd05233">
    <property type="entry name" value="SDR_c"/>
    <property type="match status" value="1"/>
</dbReference>
<dbReference type="Pfam" id="PF00106">
    <property type="entry name" value="adh_short"/>
    <property type="match status" value="1"/>
</dbReference>
<name>A0A512BP53_9HYPH</name>
<dbReference type="InterPro" id="IPR002347">
    <property type="entry name" value="SDR_fam"/>
</dbReference>
<organism evidence="3 4">
    <name type="scientific">Microvirga aerophila</name>
    <dbReference type="NCBI Taxonomy" id="670291"/>
    <lineage>
        <taxon>Bacteria</taxon>
        <taxon>Pseudomonadati</taxon>
        <taxon>Pseudomonadota</taxon>
        <taxon>Alphaproteobacteria</taxon>
        <taxon>Hyphomicrobiales</taxon>
        <taxon>Methylobacteriaceae</taxon>
        <taxon>Microvirga</taxon>
    </lineage>
</organism>
<evidence type="ECO:0000256" key="2">
    <source>
        <dbReference type="ARBA" id="ARBA00023002"/>
    </source>
</evidence>
<dbReference type="Gene3D" id="3.40.50.720">
    <property type="entry name" value="NAD(P)-binding Rossmann-like Domain"/>
    <property type="match status" value="1"/>
</dbReference>
<gene>
    <name evidence="3" type="ORF">MAE02_14340</name>
</gene>
<proteinExistence type="inferred from homology"/>
<keyword evidence="2" id="KW-0560">Oxidoreductase</keyword>
<dbReference type="GO" id="GO:0016491">
    <property type="term" value="F:oxidoreductase activity"/>
    <property type="evidence" value="ECO:0007669"/>
    <property type="project" value="UniProtKB-KW"/>
</dbReference>
<evidence type="ECO:0000256" key="1">
    <source>
        <dbReference type="ARBA" id="ARBA00006484"/>
    </source>
</evidence>
<dbReference type="SUPFAM" id="SSF51735">
    <property type="entry name" value="NAD(P)-binding Rossmann-fold domains"/>
    <property type="match status" value="1"/>
</dbReference>
<evidence type="ECO:0000313" key="3">
    <source>
        <dbReference type="EMBL" id="GEO13738.1"/>
    </source>
</evidence>
<dbReference type="PANTHER" id="PTHR43669">
    <property type="entry name" value="5-KETO-D-GLUCONATE 5-REDUCTASE"/>
    <property type="match status" value="1"/>
</dbReference>
<protein>
    <submittedName>
        <fullName evidence="3">Uncharacterized protein</fullName>
    </submittedName>
</protein>
<keyword evidence="4" id="KW-1185">Reference proteome</keyword>
<comment type="caution">
    <text evidence="3">The sequence shown here is derived from an EMBL/GenBank/DDBJ whole genome shotgun (WGS) entry which is preliminary data.</text>
</comment>
<dbReference type="AlphaFoldDB" id="A0A512BP53"/>
<evidence type="ECO:0000313" key="4">
    <source>
        <dbReference type="Proteomes" id="UP000321085"/>
    </source>
</evidence>
<dbReference type="InterPro" id="IPR036291">
    <property type="entry name" value="NAD(P)-bd_dom_sf"/>
</dbReference>